<gene>
    <name evidence="1" type="ORF">ACFQRL_14285</name>
</gene>
<proteinExistence type="predicted"/>
<protein>
    <submittedName>
        <fullName evidence="1">Uncharacterized protein</fullName>
    </submittedName>
</protein>
<dbReference type="RefSeq" id="WP_262875059.1">
    <property type="nucleotide sequence ID" value="NZ_BAABKW010000016.1"/>
</dbReference>
<dbReference type="EMBL" id="JBHTBE010000004">
    <property type="protein sequence ID" value="MFC7270128.1"/>
    <property type="molecule type" value="Genomic_DNA"/>
</dbReference>
<sequence>MPVLSNDAVKVTPVTCRTDMTLKEIRDALASRPPKRADYVGGWASTNNNASNMGLVNATPPASEPELVPDGDYPEMIRARYYYWTAMPSAVSTIATTANDDFRVLHGMDVVITQAGSGRVSILVSSRSSVLIRRRDGAIRSLERLFRERDDTIRADFSTSALALDSDDIFLWLAHKVSTQPQIDHQIRLDVLTGISNTDSAQRTADLRLGVDFERPNFLTAVAELDTLGPIELSFRNETAAGKSTFKLKLHLDGGFEIHKSGISYPYFSSSEELMLDASYELAFDLIPRINRIYGDDTAWPERRTQVIMDAMDALQTRYAKQLGDLRARLEAPTP</sequence>
<accession>A0ABW2HG59</accession>
<comment type="caution">
    <text evidence="1">The sequence shown here is derived from an EMBL/GenBank/DDBJ whole genome shotgun (WGS) entry which is preliminary data.</text>
</comment>
<dbReference type="Proteomes" id="UP001596507">
    <property type="component" value="Unassembled WGS sequence"/>
</dbReference>
<organism evidence="1 2">
    <name type="scientific">Microbacterium fluvii</name>
    <dbReference type="NCBI Taxonomy" id="415215"/>
    <lineage>
        <taxon>Bacteria</taxon>
        <taxon>Bacillati</taxon>
        <taxon>Actinomycetota</taxon>
        <taxon>Actinomycetes</taxon>
        <taxon>Micrococcales</taxon>
        <taxon>Microbacteriaceae</taxon>
        <taxon>Microbacterium</taxon>
    </lineage>
</organism>
<reference evidence="2" key="1">
    <citation type="journal article" date="2019" name="Int. J. Syst. Evol. Microbiol.">
        <title>The Global Catalogue of Microorganisms (GCM) 10K type strain sequencing project: providing services to taxonomists for standard genome sequencing and annotation.</title>
        <authorList>
            <consortium name="The Broad Institute Genomics Platform"/>
            <consortium name="The Broad Institute Genome Sequencing Center for Infectious Disease"/>
            <person name="Wu L."/>
            <person name="Ma J."/>
        </authorList>
    </citation>
    <scope>NUCLEOTIDE SEQUENCE [LARGE SCALE GENOMIC DNA]</scope>
    <source>
        <strain evidence="2">CGMCC 1.15772</strain>
    </source>
</reference>
<evidence type="ECO:0000313" key="1">
    <source>
        <dbReference type="EMBL" id="MFC7270128.1"/>
    </source>
</evidence>
<keyword evidence="2" id="KW-1185">Reference proteome</keyword>
<name>A0ABW2HG59_9MICO</name>
<evidence type="ECO:0000313" key="2">
    <source>
        <dbReference type="Proteomes" id="UP001596507"/>
    </source>
</evidence>